<dbReference type="AlphaFoldDB" id="A0A6A2XBW1"/>
<accession>A0A6A2XBW1</accession>
<organism evidence="1 2">
    <name type="scientific">Hibiscus syriacus</name>
    <name type="common">Rose of Sharon</name>
    <dbReference type="NCBI Taxonomy" id="106335"/>
    <lineage>
        <taxon>Eukaryota</taxon>
        <taxon>Viridiplantae</taxon>
        <taxon>Streptophyta</taxon>
        <taxon>Embryophyta</taxon>
        <taxon>Tracheophyta</taxon>
        <taxon>Spermatophyta</taxon>
        <taxon>Magnoliopsida</taxon>
        <taxon>eudicotyledons</taxon>
        <taxon>Gunneridae</taxon>
        <taxon>Pentapetalae</taxon>
        <taxon>rosids</taxon>
        <taxon>malvids</taxon>
        <taxon>Malvales</taxon>
        <taxon>Malvaceae</taxon>
        <taxon>Malvoideae</taxon>
        <taxon>Hibiscus</taxon>
    </lineage>
</organism>
<evidence type="ECO:0000313" key="1">
    <source>
        <dbReference type="EMBL" id="KAE8673131.1"/>
    </source>
</evidence>
<dbReference type="PANTHER" id="PTHR11439:SF467">
    <property type="entry name" value="INTEGRASE CATALYTIC DOMAIN-CONTAINING PROTEIN"/>
    <property type="match status" value="1"/>
</dbReference>
<reference evidence="1" key="1">
    <citation type="submission" date="2019-09" db="EMBL/GenBank/DDBJ databases">
        <title>Draft genome information of white flower Hibiscus syriacus.</title>
        <authorList>
            <person name="Kim Y.-M."/>
        </authorList>
    </citation>
    <scope>NUCLEOTIDE SEQUENCE [LARGE SCALE GENOMIC DNA]</scope>
    <source>
        <strain evidence="1">YM2019G1</strain>
    </source>
</reference>
<comment type="caution">
    <text evidence="1">The sequence shown here is derived from an EMBL/GenBank/DDBJ whole genome shotgun (WGS) entry which is preliminary data.</text>
</comment>
<dbReference type="EMBL" id="VEPZ02001435">
    <property type="protein sequence ID" value="KAE8673131.1"/>
    <property type="molecule type" value="Genomic_DNA"/>
</dbReference>
<evidence type="ECO:0000313" key="2">
    <source>
        <dbReference type="Proteomes" id="UP000436088"/>
    </source>
</evidence>
<sequence>MAKVPYANAVGSLMYAMLCMRPDILQAVGVVSRYIHDPGEGHWQAVKWILRYLQQNVDVGLVFEHDEALGQCVVGYVDSDYAGDLDKRRSTIGYLLTLAKAPVSWKSTLQSMVALSTTEAEYMAVSEVVKEAIWLNGLMEDLGVVQSHISLYCDSQSVIHLAKNQVYHSRTKHIDKFEKGKTKAKNEEKVIHVRAKRGQATDSHSLAERTMGMAIMLDEIINYVQSLQNQVEFLSKVATRTRKSNASKDTGVRFTCRTIDGEMGKMWIWRRGLLPFDMATLTALLALSILSSADHIRLDLHIHSFANSNIEDFGVSYPPKFHIL</sequence>
<dbReference type="Proteomes" id="UP000436088">
    <property type="component" value="Unassembled WGS sequence"/>
</dbReference>
<protein>
    <submittedName>
        <fullName evidence="1">Ribonuclease H protein</fullName>
    </submittedName>
</protein>
<keyword evidence="2" id="KW-1185">Reference proteome</keyword>
<dbReference type="CDD" id="cd09272">
    <property type="entry name" value="RNase_HI_RT_Ty1"/>
    <property type="match status" value="1"/>
</dbReference>
<dbReference type="PANTHER" id="PTHR11439">
    <property type="entry name" value="GAG-POL-RELATED RETROTRANSPOSON"/>
    <property type="match status" value="1"/>
</dbReference>
<gene>
    <name evidence="1" type="ORF">F3Y22_tig00111810pilonHSYRG00080</name>
</gene>
<proteinExistence type="predicted"/>
<name>A0A6A2XBW1_HIBSY</name>